<reference evidence="2 3" key="1">
    <citation type="submission" date="2024-01" db="EMBL/GenBank/DDBJ databases">
        <authorList>
            <person name="Allen C."/>
            <person name="Tagirdzhanova G."/>
        </authorList>
    </citation>
    <scope>NUCLEOTIDE SEQUENCE [LARGE SCALE GENOMIC DNA]</scope>
    <source>
        <strain evidence="2 3">CBS 573.63</strain>
    </source>
</reference>
<keyword evidence="3" id="KW-1185">Reference proteome</keyword>
<sequence length="63" mass="6916">MSVSPVRVQRMQRSVSAGAEEIESESDATLEDDEREEVDDREVAGELPKGCMAGRDVCDDMVV</sequence>
<proteinExistence type="predicted"/>
<evidence type="ECO:0000313" key="3">
    <source>
        <dbReference type="Proteomes" id="UP001642501"/>
    </source>
</evidence>
<feature type="compositionally biased region" description="Acidic residues" evidence="1">
    <location>
        <begin position="20"/>
        <end position="40"/>
    </location>
</feature>
<gene>
    <name evidence="2" type="ORF">SEPCBS57363_004799</name>
</gene>
<evidence type="ECO:0000256" key="1">
    <source>
        <dbReference type="SAM" id="MobiDB-lite"/>
    </source>
</evidence>
<organism evidence="2 3">
    <name type="scientific">Sporothrix epigloea</name>
    <dbReference type="NCBI Taxonomy" id="1892477"/>
    <lineage>
        <taxon>Eukaryota</taxon>
        <taxon>Fungi</taxon>
        <taxon>Dikarya</taxon>
        <taxon>Ascomycota</taxon>
        <taxon>Pezizomycotina</taxon>
        <taxon>Sordariomycetes</taxon>
        <taxon>Sordariomycetidae</taxon>
        <taxon>Ophiostomatales</taxon>
        <taxon>Ophiostomataceae</taxon>
        <taxon>Sporothrix</taxon>
    </lineage>
</organism>
<feature type="region of interest" description="Disordered" evidence="1">
    <location>
        <begin position="1"/>
        <end position="47"/>
    </location>
</feature>
<dbReference type="EMBL" id="CAWUOM010000094">
    <property type="protein sequence ID" value="CAK7271778.1"/>
    <property type="molecule type" value="Genomic_DNA"/>
</dbReference>
<name>A0ABP0DU06_9PEZI</name>
<dbReference type="Proteomes" id="UP001642501">
    <property type="component" value="Unassembled WGS sequence"/>
</dbReference>
<evidence type="ECO:0000313" key="2">
    <source>
        <dbReference type="EMBL" id="CAK7271778.1"/>
    </source>
</evidence>
<accession>A0ABP0DU06</accession>
<protein>
    <submittedName>
        <fullName evidence="2">Uncharacterized protein</fullName>
    </submittedName>
</protein>
<comment type="caution">
    <text evidence="2">The sequence shown here is derived from an EMBL/GenBank/DDBJ whole genome shotgun (WGS) entry which is preliminary data.</text>
</comment>